<dbReference type="STRING" id="115783.SAMN02745119_01485"/>
<keyword evidence="1" id="KW-0472">Membrane</keyword>
<feature type="chain" id="PRO_5012572057" evidence="2">
    <location>
        <begin position="24"/>
        <end position="89"/>
    </location>
</feature>
<evidence type="ECO:0000313" key="4">
    <source>
        <dbReference type="Proteomes" id="UP000190102"/>
    </source>
</evidence>
<dbReference type="Proteomes" id="UP000190102">
    <property type="component" value="Unassembled WGS sequence"/>
</dbReference>
<sequence length="89" mass="9497">MKSVRTALTTLALSVIGMSSAFASADHANHIDTSLTYNSGILVLAFAGFLALVVVVQTIPAVISLYNMIKKTAEESSRQQQTVRANARD</sequence>
<organism evidence="3 4">
    <name type="scientific">Trichlorobacter thiogenes</name>
    <dbReference type="NCBI Taxonomy" id="115783"/>
    <lineage>
        <taxon>Bacteria</taxon>
        <taxon>Pseudomonadati</taxon>
        <taxon>Thermodesulfobacteriota</taxon>
        <taxon>Desulfuromonadia</taxon>
        <taxon>Geobacterales</taxon>
        <taxon>Geobacteraceae</taxon>
        <taxon>Trichlorobacter</taxon>
    </lineage>
</organism>
<gene>
    <name evidence="3" type="ORF">SAMN02745119_01485</name>
</gene>
<keyword evidence="2" id="KW-0732">Signal</keyword>
<feature type="signal peptide" evidence="2">
    <location>
        <begin position="1"/>
        <end position="23"/>
    </location>
</feature>
<name>A0A1T4N2F2_9BACT</name>
<evidence type="ECO:0000256" key="1">
    <source>
        <dbReference type="SAM" id="Phobius"/>
    </source>
</evidence>
<dbReference type="AlphaFoldDB" id="A0A1T4N2F2"/>
<keyword evidence="1" id="KW-0812">Transmembrane</keyword>
<protein>
    <submittedName>
        <fullName evidence="3">Uncharacterized protein</fullName>
    </submittedName>
</protein>
<keyword evidence="4" id="KW-1185">Reference proteome</keyword>
<keyword evidence="1" id="KW-1133">Transmembrane helix</keyword>
<proteinExistence type="predicted"/>
<accession>A0A1T4N2F2</accession>
<dbReference type="RefSeq" id="WP_078789793.1">
    <property type="nucleotide sequence ID" value="NZ_FUWR01000006.1"/>
</dbReference>
<evidence type="ECO:0000256" key="2">
    <source>
        <dbReference type="SAM" id="SignalP"/>
    </source>
</evidence>
<dbReference type="OrthoDB" id="9856693at2"/>
<reference evidence="4" key="1">
    <citation type="submission" date="2017-02" db="EMBL/GenBank/DDBJ databases">
        <authorList>
            <person name="Varghese N."/>
            <person name="Submissions S."/>
        </authorList>
    </citation>
    <scope>NUCLEOTIDE SEQUENCE [LARGE SCALE GENOMIC DNA]</scope>
    <source>
        <strain evidence="4">ATCC BAA-34</strain>
    </source>
</reference>
<dbReference type="EMBL" id="FUWR01000006">
    <property type="protein sequence ID" value="SJZ73217.1"/>
    <property type="molecule type" value="Genomic_DNA"/>
</dbReference>
<feature type="transmembrane region" description="Helical" evidence="1">
    <location>
        <begin position="41"/>
        <end position="69"/>
    </location>
</feature>
<evidence type="ECO:0000313" key="3">
    <source>
        <dbReference type="EMBL" id="SJZ73217.1"/>
    </source>
</evidence>